<organism evidence="1 2">
    <name type="scientific">Leptospira johnsonii</name>
    <dbReference type="NCBI Taxonomy" id="1917820"/>
    <lineage>
        <taxon>Bacteria</taxon>
        <taxon>Pseudomonadati</taxon>
        <taxon>Spirochaetota</taxon>
        <taxon>Spirochaetia</taxon>
        <taxon>Leptospirales</taxon>
        <taxon>Leptospiraceae</taxon>
        <taxon>Leptospira</taxon>
    </lineage>
</organism>
<comment type="caution">
    <text evidence="1">The sequence shown here is derived from an EMBL/GenBank/DDBJ whole genome shotgun (WGS) entry which is preliminary data.</text>
</comment>
<dbReference type="RefSeq" id="WP_245915528.1">
    <property type="nucleotide sequence ID" value="NZ_BFAY01000011.1"/>
</dbReference>
<evidence type="ECO:0000313" key="2">
    <source>
        <dbReference type="Proteomes" id="UP000245076"/>
    </source>
</evidence>
<accession>A0A2P2D2G8</accession>
<proteinExistence type="predicted"/>
<sequence length="375" mass="42772">MQFSAFRGESETFAMQNNTSFWDNWTFESLFDLYSGGLDFSSSKELKINKETNSYDWTEVSTACVQIESLFHLINELVLREKIFYDQKFSAGWNSFESLDSLDGSLLVSVDIPTNEPEVKDSRNEALKLLCATDLMKKHQEENLKGYRDNKQSPHEYFSQVVWGAAGNLGRSTFLGAHYVAHPIRASLLEQVPLFKPSADINSEVKEWIDEERVKVFTSLTPVGRMNNFQLILPPLVTEVIEASSSLSEIIPATIETREKYKKIREWIGEYQTALESENPTKISKFKKTLYNVGQDLEKMRKPGELGDTKVGMSYISLSLPAPKIPDLRKFFGIRSALNKLLLSPKGEKALLKLLKWFGCEKGEELGTIRKYFLL</sequence>
<dbReference type="EMBL" id="BFAY01000011">
    <property type="protein sequence ID" value="GBF38755.1"/>
    <property type="molecule type" value="Genomic_DNA"/>
</dbReference>
<protein>
    <submittedName>
        <fullName evidence="1">Uncharacterized protein</fullName>
    </submittedName>
</protein>
<gene>
    <name evidence="1" type="ORF">LPTSP1_17490</name>
</gene>
<evidence type="ECO:0000313" key="1">
    <source>
        <dbReference type="EMBL" id="GBF38755.1"/>
    </source>
</evidence>
<dbReference type="AlphaFoldDB" id="A0A2P2D2G8"/>
<dbReference type="Proteomes" id="UP000245076">
    <property type="component" value="Unassembled WGS sequence"/>
</dbReference>
<reference evidence="1 2" key="1">
    <citation type="submission" date="2018-02" db="EMBL/GenBank/DDBJ databases">
        <title>Novel Leptospira species isolated from soil and water in Japan.</title>
        <authorList>
            <person name="Nakao R."/>
            <person name="Masuzawa T."/>
        </authorList>
    </citation>
    <scope>NUCLEOTIDE SEQUENCE [LARGE SCALE GENOMIC DNA]</scope>
    <source>
        <strain evidence="1 2">E8</strain>
    </source>
</reference>
<name>A0A2P2D2G8_9LEPT</name>
<keyword evidence="2" id="KW-1185">Reference proteome</keyword>